<protein>
    <submittedName>
        <fullName evidence="5">Sensor histidine kinase inhibitor, KipI family</fullName>
    </submittedName>
</protein>
<evidence type="ECO:0000259" key="4">
    <source>
        <dbReference type="SMART" id="SM00796"/>
    </source>
</evidence>
<proteinExistence type="predicted"/>
<dbReference type="SMART" id="SM00796">
    <property type="entry name" value="AHS1"/>
    <property type="match status" value="1"/>
</dbReference>
<feature type="domain" description="Carboxyltransferase" evidence="4">
    <location>
        <begin position="6"/>
        <end position="207"/>
    </location>
</feature>
<keyword evidence="3" id="KW-0067">ATP-binding</keyword>
<evidence type="ECO:0000256" key="3">
    <source>
        <dbReference type="ARBA" id="ARBA00022840"/>
    </source>
</evidence>
<evidence type="ECO:0000313" key="6">
    <source>
        <dbReference type="Proteomes" id="UP000198512"/>
    </source>
</evidence>
<dbReference type="InterPro" id="IPR003833">
    <property type="entry name" value="CT_C_D"/>
</dbReference>
<dbReference type="RefSeq" id="WP_069522508.1">
    <property type="nucleotide sequence ID" value="NZ_FOFP01000005.1"/>
</dbReference>
<sequence length="237" mass="26117">MSAPRPTLEVAGIDSLILRLFEQIDERNMPWMLAASTRLREVFGAALIDLVPSYTTLLLHYDLSCLSAAQVRQLIEQAFTDLQPADSSNGRLHQLPTWYDRRVGPELALLARRSQLSEADVIRRHSGHDYQVFALGFAPGFAFMGLVEAALAAPRLSTPRKRIAAGSVGIAERQTAVYPAVSPGGWNLLGRTPTRLFDPAIDGYSLLQPGDRVRFEPIDHAEFIRLGGDDSPLQDTP</sequence>
<dbReference type="PANTHER" id="PTHR34698:SF2">
    <property type="entry name" value="5-OXOPROLINASE SUBUNIT B"/>
    <property type="match status" value="1"/>
</dbReference>
<dbReference type="InterPro" id="IPR029000">
    <property type="entry name" value="Cyclophilin-like_dom_sf"/>
</dbReference>
<keyword evidence="2" id="KW-0378">Hydrolase</keyword>
<dbReference type="Proteomes" id="UP000198512">
    <property type="component" value="Unassembled WGS sequence"/>
</dbReference>
<keyword evidence="6" id="KW-1185">Reference proteome</keyword>
<evidence type="ECO:0000313" key="5">
    <source>
        <dbReference type="EMBL" id="SEQ40405.1"/>
    </source>
</evidence>
<name>A0ABY1BAW7_9PSED</name>
<organism evidence="5 6">
    <name type="scientific">Pseudomonas cuatrocienegasensis</name>
    <dbReference type="NCBI Taxonomy" id="543360"/>
    <lineage>
        <taxon>Bacteria</taxon>
        <taxon>Pseudomonadati</taxon>
        <taxon>Pseudomonadota</taxon>
        <taxon>Gammaproteobacteria</taxon>
        <taxon>Pseudomonadales</taxon>
        <taxon>Pseudomonadaceae</taxon>
        <taxon>Pseudomonas</taxon>
    </lineage>
</organism>
<comment type="caution">
    <text evidence="5">The sequence shown here is derived from an EMBL/GenBank/DDBJ whole genome shotgun (WGS) entry which is preliminary data.</text>
</comment>
<evidence type="ECO:0000256" key="1">
    <source>
        <dbReference type="ARBA" id="ARBA00022741"/>
    </source>
</evidence>
<reference evidence="5 6" key="1">
    <citation type="submission" date="2016-10" db="EMBL/GenBank/DDBJ databases">
        <authorList>
            <person name="Varghese N."/>
            <person name="Submissions S."/>
        </authorList>
    </citation>
    <scope>NUCLEOTIDE SEQUENCE [LARGE SCALE GENOMIC DNA]</scope>
    <source>
        <strain evidence="5 6">CIP 109853</strain>
    </source>
</reference>
<dbReference type="SUPFAM" id="SSF50891">
    <property type="entry name" value="Cyclophilin-like"/>
    <property type="match status" value="1"/>
</dbReference>
<accession>A0ABY1BAW7</accession>
<dbReference type="SUPFAM" id="SSF160467">
    <property type="entry name" value="PH0987 N-terminal domain-like"/>
    <property type="match status" value="1"/>
</dbReference>
<dbReference type="Gene3D" id="3.30.1360.40">
    <property type="match status" value="1"/>
</dbReference>
<keyword evidence="1" id="KW-0547">Nucleotide-binding</keyword>
<dbReference type="GO" id="GO:0004860">
    <property type="term" value="F:protein kinase inhibitor activity"/>
    <property type="evidence" value="ECO:0007669"/>
    <property type="project" value="UniProtKB-KW"/>
</dbReference>
<dbReference type="Gene3D" id="2.40.100.10">
    <property type="entry name" value="Cyclophilin-like"/>
    <property type="match status" value="1"/>
</dbReference>
<dbReference type="EMBL" id="FOFP01000005">
    <property type="protein sequence ID" value="SEQ40405.1"/>
    <property type="molecule type" value="Genomic_DNA"/>
</dbReference>
<dbReference type="PANTHER" id="PTHR34698">
    <property type="entry name" value="5-OXOPROLINASE SUBUNIT B"/>
    <property type="match status" value="1"/>
</dbReference>
<dbReference type="NCBIfam" id="TIGR00370">
    <property type="entry name" value="5-oxoprolinase subunit PxpB"/>
    <property type="match status" value="1"/>
</dbReference>
<keyword evidence="5" id="KW-0649">Protein kinase inhibitor</keyword>
<gene>
    <name evidence="5" type="ORF">SAMN05216600_105298</name>
</gene>
<dbReference type="InterPro" id="IPR010016">
    <property type="entry name" value="PxpB"/>
</dbReference>
<dbReference type="Pfam" id="PF02682">
    <property type="entry name" value="CT_C_D"/>
    <property type="match status" value="1"/>
</dbReference>
<evidence type="ECO:0000256" key="2">
    <source>
        <dbReference type="ARBA" id="ARBA00022801"/>
    </source>
</evidence>